<dbReference type="SMART" id="SM00248">
    <property type="entry name" value="ANK"/>
    <property type="match status" value="13"/>
</dbReference>
<evidence type="ECO:0000313" key="5">
    <source>
        <dbReference type="EMBL" id="KAK1749808.1"/>
    </source>
</evidence>
<dbReference type="InterPro" id="IPR036770">
    <property type="entry name" value="Ankyrin_rpt-contain_sf"/>
</dbReference>
<evidence type="ECO:0000256" key="3">
    <source>
        <dbReference type="PROSITE-ProRule" id="PRU00023"/>
    </source>
</evidence>
<dbReference type="EMBL" id="MU839852">
    <property type="protein sequence ID" value="KAK1749808.1"/>
    <property type="molecule type" value="Genomic_DNA"/>
</dbReference>
<dbReference type="PROSITE" id="PS50297">
    <property type="entry name" value="ANK_REP_REGION"/>
    <property type="match status" value="6"/>
</dbReference>
<evidence type="ECO:0000256" key="1">
    <source>
        <dbReference type="ARBA" id="ARBA00022737"/>
    </source>
</evidence>
<feature type="compositionally biased region" description="Polar residues" evidence="4">
    <location>
        <begin position="216"/>
        <end position="228"/>
    </location>
</feature>
<feature type="repeat" description="ANK" evidence="3">
    <location>
        <begin position="454"/>
        <end position="475"/>
    </location>
</feature>
<protein>
    <submittedName>
        <fullName evidence="5">Ankyrin-1</fullName>
    </submittedName>
</protein>
<feature type="repeat" description="ANK" evidence="3">
    <location>
        <begin position="421"/>
        <end position="453"/>
    </location>
</feature>
<feature type="repeat" description="ANK" evidence="3">
    <location>
        <begin position="736"/>
        <end position="768"/>
    </location>
</feature>
<feature type="repeat" description="ANK" evidence="3">
    <location>
        <begin position="492"/>
        <end position="516"/>
    </location>
</feature>
<sequence length="842" mass="90147">MSDPLSITAAVFSLAAASWKIGSNLKVLRNKFQRAPETMSGLVTEFDATTAGLGQLQALFRTTDILRTEAGEDARNHAMQCLDAIIVDMAQTFSRLNVELDKLGKGETLTLALRMRFLFVESDLVEYMTRIRDQRSALSFVLHSIQMAKLEDIRRQFQSDSLGLSALKRTATKAKQCRWSASSFSAPHPEATNDPERLDLDSILRRDMPFPDLDSMATNPKDTTTLPPRQSEGKIPAAVQAEAATCPPPSTSNMKRPQGAPTPAPATTPRKVTPTIVFHDLHNSVSTNDVSRVCALLDFKHDPLGLPHDPYGCLPNAKKSSLALAAYLGREEIMLIFLQRGFAWALNQLIGTDLPPLAAAAYAGHERMVQLLLSWRADPRLRGAGDNTTALFWASSRGHASIVNLLLTTTASADINSPNSKGLTPLMVASQHGRTEVTRILLSHGADQSILNAKGQSALHLACHAGNSAVIGLLLAQQDAGTSGMINAVTSNGKTPLIFAAISGHADACDILLAAGTVLVEAQDCEGKTALYHASCHGFGEVVEVLLGRGGAKTGTLSNQGDNALHIACERGHARAVGALLAHGATLETPRASDDMSALQIAMWYQRRGILAPLILFQTQQDPVKFTKEMALYSAAEWGLGETMDALLEAGADINGNHNNNHNNESDATGGQTLLARAVWEGKPAAVAWLLKKGAEVDKVDRFGAAPLHRAAKGGNLRVAEFLLKAGADMESRDQKGLAPLHVAAVYGTKEMVELLVQHGSRVDALSAVEASTTQKGAGEQRTALGMAAENRRKDVVEKLLGLGALPTPGEMVPYKLQGDRSFVVDAEGKTEITFIISDLEP</sequence>
<evidence type="ECO:0000256" key="4">
    <source>
        <dbReference type="SAM" id="MobiDB-lite"/>
    </source>
</evidence>
<proteinExistence type="predicted"/>
<keyword evidence="2 3" id="KW-0040">ANK repeat</keyword>
<keyword evidence="1" id="KW-0677">Repeat</keyword>
<feature type="repeat" description="ANK" evidence="3">
    <location>
        <begin position="560"/>
        <end position="592"/>
    </location>
</feature>
<dbReference type="PANTHER" id="PTHR24198">
    <property type="entry name" value="ANKYRIN REPEAT AND PROTEIN KINASE DOMAIN-CONTAINING PROTEIN"/>
    <property type="match status" value="1"/>
</dbReference>
<keyword evidence="6" id="KW-1185">Reference proteome</keyword>
<evidence type="ECO:0000256" key="2">
    <source>
        <dbReference type="ARBA" id="ARBA00023043"/>
    </source>
</evidence>
<dbReference type="Pfam" id="PF00023">
    <property type="entry name" value="Ank"/>
    <property type="match status" value="2"/>
</dbReference>
<evidence type="ECO:0000313" key="6">
    <source>
        <dbReference type="Proteomes" id="UP001239445"/>
    </source>
</evidence>
<gene>
    <name evidence="5" type="ORF">QBC47DRAFT_311273</name>
</gene>
<comment type="caution">
    <text evidence="5">The sequence shown here is derived from an EMBL/GenBank/DDBJ whole genome shotgun (WGS) entry which is preliminary data.</text>
</comment>
<organism evidence="5 6">
    <name type="scientific">Echria macrotheca</name>
    <dbReference type="NCBI Taxonomy" id="438768"/>
    <lineage>
        <taxon>Eukaryota</taxon>
        <taxon>Fungi</taxon>
        <taxon>Dikarya</taxon>
        <taxon>Ascomycota</taxon>
        <taxon>Pezizomycotina</taxon>
        <taxon>Sordariomycetes</taxon>
        <taxon>Sordariomycetidae</taxon>
        <taxon>Sordariales</taxon>
        <taxon>Schizotheciaceae</taxon>
        <taxon>Echria</taxon>
    </lineage>
</organism>
<dbReference type="SUPFAM" id="SSF48403">
    <property type="entry name" value="Ankyrin repeat"/>
    <property type="match status" value="2"/>
</dbReference>
<dbReference type="Gene3D" id="1.25.40.20">
    <property type="entry name" value="Ankyrin repeat-containing domain"/>
    <property type="match status" value="5"/>
</dbReference>
<dbReference type="PANTHER" id="PTHR24198:SF165">
    <property type="entry name" value="ANKYRIN REPEAT-CONTAINING PROTEIN-RELATED"/>
    <property type="match status" value="1"/>
</dbReference>
<dbReference type="Proteomes" id="UP001239445">
    <property type="component" value="Unassembled WGS sequence"/>
</dbReference>
<dbReference type="PRINTS" id="PR01415">
    <property type="entry name" value="ANKYRIN"/>
</dbReference>
<feature type="repeat" description="ANK" evidence="3">
    <location>
        <begin position="386"/>
        <end position="418"/>
    </location>
</feature>
<name>A0AAJ0B3P2_9PEZI</name>
<dbReference type="Pfam" id="PF12796">
    <property type="entry name" value="Ank_2"/>
    <property type="match status" value="3"/>
</dbReference>
<feature type="region of interest" description="Disordered" evidence="4">
    <location>
        <begin position="209"/>
        <end position="270"/>
    </location>
</feature>
<dbReference type="AlphaFoldDB" id="A0AAJ0B3P2"/>
<feature type="repeat" description="ANK" evidence="3">
    <location>
        <begin position="703"/>
        <end position="735"/>
    </location>
</feature>
<accession>A0AAJ0B3P2</accession>
<dbReference type="PROSITE" id="PS50088">
    <property type="entry name" value="ANK_REPEAT"/>
    <property type="match status" value="8"/>
</dbReference>
<reference evidence="5" key="1">
    <citation type="submission" date="2023-06" db="EMBL/GenBank/DDBJ databases">
        <title>Genome-scale phylogeny and comparative genomics of the fungal order Sordariales.</title>
        <authorList>
            <consortium name="Lawrence Berkeley National Laboratory"/>
            <person name="Hensen N."/>
            <person name="Bonometti L."/>
            <person name="Westerberg I."/>
            <person name="Brannstrom I.O."/>
            <person name="Guillou S."/>
            <person name="Cros-Aarteil S."/>
            <person name="Calhoun S."/>
            <person name="Haridas S."/>
            <person name="Kuo A."/>
            <person name="Mondo S."/>
            <person name="Pangilinan J."/>
            <person name="Riley R."/>
            <person name="Labutti K."/>
            <person name="Andreopoulos B."/>
            <person name="Lipzen A."/>
            <person name="Chen C."/>
            <person name="Yanf M."/>
            <person name="Daum C."/>
            <person name="Ng V."/>
            <person name="Clum A."/>
            <person name="Steindorff A."/>
            <person name="Ohm R."/>
            <person name="Martin F."/>
            <person name="Silar P."/>
            <person name="Natvig D."/>
            <person name="Lalanne C."/>
            <person name="Gautier V."/>
            <person name="Ament-Velasquez S.L."/>
            <person name="Kruys A."/>
            <person name="Hutchinson M.I."/>
            <person name="Powell A.J."/>
            <person name="Barry K."/>
            <person name="Miller A.N."/>
            <person name="Grigoriev I.V."/>
            <person name="Debuchy R."/>
            <person name="Gladieux P."/>
            <person name="Thoren M.H."/>
            <person name="Johannesson H."/>
        </authorList>
    </citation>
    <scope>NUCLEOTIDE SEQUENCE</scope>
    <source>
        <strain evidence="5">PSN4</strain>
    </source>
</reference>
<feature type="repeat" description="ANK" evidence="3">
    <location>
        <begin position="670"/>
        <end position="702"/>
    </location>
</feature>
<dbReference type="InterPro" id="IPR002110">
    <property type="entry name" value="Ankyrin_rpt"/>
</dbReference>